<dbReference type="InterPro" id="IPR053781">
    <property type="entry name" value="F-box_AtFBL13-like"/>
</dbReference>
<dbReference type="InterPro" id="IPR032675">
    <property type="entry name" value="LRR_dom_sf"/>
</dbReference>
<comment type="caution">
    <text evidence="2">The sequence shown here is derived from an EMBL/GenBank/DDBJ whole genome shotgun (WGS) entry which is preliminary data.</text>
</comment>
<sequence length="391" mass="45438">MHLNRNPTLCAVYVAIEKMELVSNADIISDLPDSILCHILSFLPTKLAATTSVLSKRWKSVWISVLAINFEDETFKDSNSFRKFVFSALFSLRDQKASIHSFTLKFGQSFRCFKQYEFNQILKYAMERGVENLNFDMSGKNRLITLPPRILSFKTLQVLKLSHIRMRDYDHVDLPHLKTLYLDRIYIISLDYLVKFLFGCPILEDLHKKKILYPSLVPVENLNALPNLVKVSICHDMDTLMTLVCKAKIMHVEKMSISRTRLTVFHNLTHMELSVHDKFCNKRCTRLLGILPHFPKLEHYIIQDCGNAENSCYNCWKHPITVPECISSRLKTCCIRGYRGTRHQFKFAKYIMQNANVLETMAIKSMCRVNFQKLLELSSITRGSTSFKLFD</sequence>
<dbReference type="InterPro" id="IPR036047">
    <property type="entry name" value="F-box-like_dom_sf"/>
</dbReference>
<dbReference type="InterPro" id="IPR055411">
    <property type="entry name" value="LRR_FXL15/At3g58940/PEG3-like"/>
</dbReference>
<dbReference type="EMBL" id="PSQE01000003">
    <property type="protein sequence ID" value="RHN66000.1"/>
    <property type="molecule type" value="Genomic_DNA"/>
</dbReference>
<dbReference type="Gene3D" id="3.80.10.10">
    <property type="entry name" value="Ribonuclease Inhibitor"/>
    <property type="match status" value="1"/>
</dbReference>
<evidence type="ECO:0000259" key="1">
    <source>
        <dbReference type="PROSITE" id="PS50181"/>
    </source>
</evidence>
<dbReference type="Proteomes" id="UP000265566">
    <property type="component" value="Chromosome 3"/>
</dbReference>
<dbReference type="CDD" id="cd22160">
    <property type="entry name" value="F-box_AtFBL13-like"/>
    <property type="match status" value="1"/>
</dbReference>
<dbReference type="Pfam" id="PF08387">
    <property type="entry name" value="FBD"/>
    <property type="match status" value="1"/>
</dbReference>
<dbReference type="SUPFAM" id="SSF52058">
    <property type="entry name" value="L domain-like"/>
    <property type="match status" value="1"/>
</dbReference>
<dbReference type="Gramene" id="rna13909">
    <property type="protein sequence ID" value="RHN66000.1"/>
    <property type="gene ID" value="gene13909"/>
</dbReference>
<dbReference type="SUPFAM" id="SSF81383">
    <property type="entry name" value="F-box domain"/>
    <property type="match status" value="1"/>
</dbReference>
<evidence type="ECO:0000313" key="2">
    <source>
        <dbReference type="EMBL" id="RHN66000.1"/>
    </source>
</evidence>
<dbReference type="Pfam" id="PF00646">
    <property type="entry name" value="F-box"/>
    <property type="match status" value="1"/>
</dbReference>
<proteinExistence type="predicted"/>
<dbReference type="InterPro" id="IPR001810">
    <property type="entry name" value="F-box_dom"/>
</dbReference>
<organism evidence="2 3">
    <name type="scientific">Medicago truncatula</name>
    <name type="common">Barrel medic</name>
    <name type="synonym">Medicago tribuloides</name>
    <dbReference type="NCBI Taxonomy" id="3880"/>
    <lineage>
        <taxon>Eukaryota</taxon>
        <taxon>Viridiplantae</taxon>
        <taxon>Streptophyta</taxon>
        <taxon>Embryophyta</taxon>
        <taxon>Tracheophyta</taxon>
        <taxon>Spermatophyta</taxon>
        <taxon>Magnoliopsida</taxon>
        <taxon>eudicotyledons</taxon>
        <taxon>Gunneridae</taxon>
        <taxon>Pentapetalae</taxon>
        <taxon>rosids</taxon>
        <taxon>fabids</taxon>
        <taxon>Fabales</taxon>
        <taxon>Fabaceae</taxon>
        <taxon>Papilionoideae</taxon>
        <taxon>50 kb inversion clade</taxon>
        <taxon>NPAAA clade</taxon>
        <taxon>Hologalegina</taxon>
        <taxon>IRL clade</taxon>
        <taxon>Trifolieae</taxon>
        <taxon>Medicago</taxon>
    </lineage>
</organism>
<reference evidence="3" key="1">
    <citation type="journal article" date="2018" name="Nat. Plants">
        <title>Whole-genome landscape of Medicago truncatula symbiotic genes.</title>
        <authorList>
            <person name="Pecrix Y."/>
            <person name="Staton S.E."/>
            <person name="Sallet E."/>
            <person name="Lelandais-Briere C."/>
            <person name="Moreau S."/>
            <person name="Carrere S."/>
            <person name="Blein T."/>
            <person name="Jardinaud M.F."/>
            <person name="Latrasse D."/>
            <person name="Zouine M."/>
            <person name="Zahm M."/>
            <person name="Kreplak J."/>
            <person name="Mayjonade B."/>
            <person name="Satge C."/>
            <person name="Perez M."/>
            <person name="Cauet S."/>
            <person name="Marande W."/>
            <person name="Chantry-Darmon C."/>
            <person name="Lopez-Roques C."/>
            <person name="Bouchez O."/>
            <person name="Berard A."/>
            <person name="Debelle F."/>
            <person name="Munos S."/>
            <person name="Bendahmane A."/>
            <person name="Berges H."/>
            <person name="Niebel A."/>
            <person name="Buitink J."/>
            <person name="Frugier F."/>
            <person name="Benhamed M."/>
            <person name="Crespi M."/>
            <person name="Gouzy J."/>
            <person name="Gamas P."/>
        </authorList>
    </citation>
    <scope>NUCLEOTIDE SEQUENCE [LARGE SCALE GENOMIC DNA]</scope>
    <source>
        <strain evidence="3">cv. Jemalong A17</strain>
    </source>
</reference>
<dbReference type="Pfam" id="PF24758">
    <property type="entry name" value="LRR_At5g56370"/>
    <property type="match status" value="1"/>
</dbReference>
<dbReference type="InterPro" id="IPR006566">
    <property type="entry name" value="FBD"/>
</dbReference>
<protein>
    <submittedName>
        <fullName evidence="2">Putative F-box domain, FBD domain, leucine-rich repeat domain, L domain-containing protein</fullName>
    </submittedName>
</protein>
<evidence type="ECO:0000313" key="3">
    <source>
        <dbReference type="Proteomes" id="UP000265566"/>
    </source>
</evidence>
<dbReference type="Gene3D" id="1.20.1280.50">
    <property type="match status" value="1"/>
</dbReference>
<dbReference type="PANTHER" id="PTHR31900:SF34">
    <property type="entry name" value="EMB|CAB62440.1-RELATED"/>
    <property type="match status" value="1"/>
</dbReference>
<dbReference type="AlphaFoldDB" id="A0A396IL60"/>
<dbReference type="PANTHER" id="PTHR31900">
    <property type="entry name" value="F-BOX/RNI SUPERFAMILY PROTEIN-RELATED"/>
    <property type="match status" value="1"/>
</dbReference>
<accession>A0A396IL60</accession>
<dbReference type="OrthoDB" id="612216at2759"/>
<dbReference type="InterPro" id="IPR050232">
    <property type="entry name" value="FBL13/AtMIF1-like"/>
</dbReference>
<dbReference type="SMART" id="SM00579">
    <property type="entry name" value="FBD"/>
    <property type="match status" value="1"/>
</dbReference>
<feature type="domain" description="F-box" evidence="1">
    <location>
        <begin position="25"/>
        <end position="78"/>
    </location>
</feature>
<gene>
    <name evidence="2" type="ORF">MtrunA17_Chr3g0086041</name>
</gene>
<name>A0A396IL60_MEDTR</name>
<dbReference type="PROSITE" id="PS50181">
    <property type="entry name" value="FBOX"/>
    <property type="match status" value="1"/>
</dbReference>
<dbReference type="OMA" id="KSHEFEY"/>